<evidence type="ECO:0000313" key="1">
    <source>
        <dbReference type="EMBL" id="PYE21233.1"/>
    </source>
</evidence>
<dbReference type="AlphaFoldDB" id="A0A2V4TSV7"/>
<dbReference type="Proteomes" id="UP000247772">
    <property type="component" value="Unassembled WGS sequence"/>
</dbReference>
<dbReference type="EMBL" id="QJSQ01000015">
    <property type="protein sequence ID" value="PYE21233.1"/>
    <property type="molecule type" value="Genomic_DNA"/>
</dbReference>
<proteinExistence type="predicted"/>
<reference evidence="1 2" key="1">
    <citation type="submission" date="2018-06" db="EMBL/GenBank/DDBJ databases">
        <title>Genomic Encyclopedia of Type Strains, Phase IV (KMG-V): Genome sequencing to study the core and pangenomes of soil and plant-associated prokaryotes.</title>
        <authorList>
            <person name="Whitman W."/>
        </authorList>
    </citation>
    <scope>NUCLEOTIDE SEQUENCE [LARGE SCALE GENOMIC DNA]</scope>
    <source>
        <strain evidence="1 2">SRCL-318</strain>
    </source>
</reference>
<protein>
    <submittedName>
        <fullName evidence="1">Uncharacterized protein</fullName>
    </submittedName>
</protein>
<sequence>MFWEHAPRVLIVVHQARYCVKAAANCVLHSDSIASSRMSSLLARRREEDPEIEGPFV</sequence>
<evidence type="ECO:0000313" key="2">
    <source>
        <dbReference type="Proteomes" id="UP000247772"/>
    </source>
</evidence>
<gene>
    <name evidence="1" type="ORF">C7410_11576</name>
</gene>
<organism evidence="1 2">
    <name type="scientific">Paraburkholderia silvatlantica</name>
    <dbReference type="NCBI Taxonomy" id="321895"/>
    <lineage>
        <taxon>Bacteria</taxon>
        <taxon>Pseudomonadati</taxon>
        <taxon>Pseudomonadota</taxon>
        <taxon>Betaproteobacteria</taxon>
        <taxon>Burkholderiales</taxon>
        <taxon>Burkholderiaceae</taxon>
        <taxon>Paraburkholderia</taxon>
    </lineage>
</organism>
<name>A0A2V4TSV7_9BURK</name>
<accession>A0A2V4TSV7</accession>
<comment type="caution">
    <text evidence="1">The sequence shown here is derived from an EMBL/GenBank/DDBJ whole genome shotgun (WGS) entry which is preliminary data.</text>
</comment>